<evidence type="ECO:0000259" key="3">
    <source>
        <dbReference type="PROSITE" id="PS50835"/>
    </source>
</evidence>
<feature type="region of interest" description="Disordered" evidence="2">
    <location>
        <begin position="154"/>
        <end position="211"/>
    </location>
</feature>
<keyword evidence="5" id="KW-1185">Reference proteome</keyword>
<reference evidence="4" key="1">
    <citation type="submission" date="2022-12" db="EMBL/GenBank/DDBJ databases">
        <title>Chromosome-level genome assembly of the bean flower thrips Megalurothrips usitatus.</title>
        <authorList>
            <person name="Ma L."/>
            <person name="Liu Q."/>
            <person name="Li H."/>
            <person name="Cai W."/>
        </authorList>
    </citation>
    <scope>NUCLEOTIDE SEQUENCE</scope>
    <source>
        <strain evidence="4">Cailab_2022a</strain>
    </source>
</reference>
<dbReference type="GO" id="GO:0007411">
    <property type="term" value="P:axon guidance"/>
    <property type="evidence" value="ECO:0007669"/>
    <property type="project" value="TreeGrafter"/>
</dbReference>
<dbReference type="PROSITE" id="PS50835">
    <property type="entry name" value="IG_LIKE"/>
    <property type="match status" value="1"/>
</dbReference>
<dbReference type="PANTHER" id="PTHR10075">
    <property type="entry name" value="BASIGIN RELATED"/>
    <property type="match status" value="1"/>
</dbReference>
<dbReference type="PANTHER" id="PTHR10075:SF14">
    <property type="entry name" value="CELL ADHESION MOLECULE DSCAM2-RELATED"/>
    <property type="match status" value="1"/>
</dbReference>
<comment type="caution">
    <text evidence="4">The sequence shown here is derived from an EMBL/GenBank/DDBJ whole genome shotgun (WGS) entry which is preliminary data.</text>
</comment>
<dbReference type="GO" id="GO:0070593">
    <property type="term" value="P:dendrite self-avoidance"/>
    <property type="evidence" value="ECO:0007669"/>
    <property type="project" value="TreeGrafter"/>
</dbReference>
<dbReference type="InterPro" id="IPR013098">
    <property type="entry name" value="Ig_I-set"/>
</dbReference>
<accession>A0AAV7XW17</accession>
<dbReference type="Pfam" id="PF07679">
    <property type="entry name" value="I-set"/>
    <property type="match status" value="1"/>
</dbReference>
<feature type="region of interest" description="Disordered" evidence="2">
    <location>
        <begin position="1"/>
        <end position="24"/>
    </location>
</feature>
<feature type="domain" description="Ig-like" evidence="3">
    <location>
        <begin position="18"/>
        <end position="106"/>
    </location>
</feature>
<dbReference type="Proteomes" id="UP001075354">
    <property type="component" value="Chromosome 3"/>
</dbReference>
<evidence type="ECO:0000313" key="4">
    <source>
        <dbReference type="EMBL" id="KAJ1529176.1"/>
    </source>
</evidence>
<dbReference type="GO" id="GO:0030424">
    <property type="term" value="C:axon"/>
    <property type="evidence" value="ECO:0007669"/>
    <property type="project" value="TreeGrafter"/>
</dbReference>
<dbReference type="SUPFAM" id="SSF48726">
    <property type="entry name" value="Immunoglobulin"/>
    <property type="match status" value="1"/>
</dbReference>
<dbReference type="GO" id="GO:0007156">
    <property type="term" value="P:homophilic cell adhesion via plasma membrane adhesion molecules"/>
    <property type="evidence" value="ECO:0007669"/>
    <property type="project" value="TreeGrafter"/>
</dbReference>
<dbReference type="InterPro" id="IPR003598">
    <property type="entry name" value="Ig_sub2"/>
</dbReference>
<evidence type="ECO:0000256" key="2">
    <source>
        <dbReference type="SAM" id="MobiDB-lite"/>
    </source>
</evidence>
<dbReference type="GO" id="GO:0098632">
    <property type="term" value="F:cell-cell adhesion mediator activity"/>
    <property type="evidence" value="ECO:0007669"/>
    <property type="project" value="TreeGrafter"/>
</dbReference>
<dbReference type="Gene3D" id="2.60.40.10">
    <property type="entry name" value="Immunoglobulins"/>
    <property type="match status" value="1"/>
</dbReference>
<dbReference type="InterPro" id="IPR007110">
    <property type="entry name" value="Ig-like_dom"/>
</dbReference>
<evidence type="ECO:0000313" key="5">
    <source>
        <dbReference type="Proteomes" id="UP001075354"/>
    </source>
</evidence>
<proteinExistence type="predicted"/>
<sequence>MPPPVPGSSGPSGALRPPRIVEHPADAVVRRNDPLTLNCKAEGRPEPSIEWWKDGERVSPAPHRVLLPAGSLFFLRVASGKKEPDSGVYWCVARNDAGQATSRNATLLVAGKSSPAACRRGGDTFGSHPGLSRNKQLAQTEAGSVAAARNARQIIPPLGVGRPARDPPGPATPWPRPGHAPPRTASPPPPRPVIPTGGRVICETPAPRGRK</sequence>
<name>A0AAV7XW17_9NEOP</name>
<dbReference type="AlphaFoldDB" id="A0AAV7XW17"/>
<dbReference type="InterPro" id="IPR013783">
    <property type="entry name" value="Ig-like_fold"/>
</dbReference>
<feature type="compositionally biased region" description="Pro residues" evidence="2">
    <location>
        <begin position="166"/>
        <end position="193"/>
    </location>
</feature>
<dbReference type="InterPro" id="IPR036179">
    <property type="entry name" value="Ig-like_dom_sf"/>
</dbReference>
<dbReference type="SMART" id="SM00408">
    <property type="entry name" value="IGc2"/>
    <property type="match status" value="1"/>
</dbReference>
<dbReference type="InterPro" id="IPR003599">
    <property type="entry name" value="Ig_sub"/>
</dbReference>
<dbReference type="EMBL" id="JAPTSV010000003">
    <property type="protein sequence ID" value="KAJ1529176.1"/>
    <property type="molecule type" value="Genomic_DNA"/>
</dbReference>
<dbReference type="GO" id="GO:0005886">
    <property type="term" value="C:plasma membrane"/>
    <property type="evidence" value="ECO:0007669"/>
    <property type="project" value="TreeGrafter"/>
</dbReference>
<dbReference type="SMART" id="SM00409">
    <property type="entry name" value="IG"/>
    <property type="match status" value="1"/>
</dbReference>
<keyword evidence="1" id="KW-0393">Immunoglobulin domain</keyword>
<dbReference type="FunFam" id="2.60.40.10:FF:000026">
    <property type="entry name" value="roundabout homolog 2 isoform X1"/>
    <property type="match status" value="1"/>
</dbReference>
<protein>
    <recommendedName>
        <fullName evidence="3">Ig-like domain-containing protein</fullName>
    </recommendedName>
</protein>
<evidence type="ECO:0000256" key="1">
    <source>
        <dbReference type="ARBA" id="ARBA00023319"/>
    </source>
</evidence>
<gene>
    <name evidence="4" type="ORF">ONE63_005984</name>
</gene>
<organism evidence="4 5">
    <name type="scientific">Megalurothrips usitatus</name>
    <name type="common">bean blossom thrips</name>
    <dbReference type="NCBI Taxonomy" id="439358"/>
    <lineage>
        <taxon>Eukaryota</taxon>
        <taxon>Metazoa</taxon>
        <taxon>Ecdysozoa</taxon>
        <taxon>Arthropoda</taxon>
        <taxon>Hexapoda</taxon>
        <taxon>Insecta</taxon>
        <taxon>Pterygota</taxon>
        <taxon>Neoptera</taxon>
        <taxon>Paraneoptera</taxon>
        <taxon>Thysanoptera</taxon>
        <taxon>Terebrantia</taxon>
        <taxon>Thripoidea</taxon>
        <taxon>Thripidae</taxon>
        <taxon>Megalurothrips</taxon>
    </lineage>
</organism>